<dbReference type="InterPro" id="IPR000120">
    <property type="entry name" value="Amidase"/>
</dbReference>
<name>A0A2T0Q5J4_9ACTN</name>
<keyword evidence="3" id="KW-0808">Transferase</keyword>
<comment type="caution">
    <text evidence="3">The sequence shown here is derived from an EMBL/GenBank/DDBJ whole genome shotgun (WGS) entry which is preliminary data.</text>
</comment>
<accession>A0A2T0Q5J4</accession>
<dbReference type="SUPFAM" id="SSF75304">
    <property type="entry name" value="Amidase signature (AS) enzymes"/>
    <property type="match status" value="1"/>
</dbReference>
<dbReference type="GO" id="GO:0016740">
    <property type="term" value="F:transferase activity"/>
    <property type="evidence" value="ECO:0007669"/>
    <property type="project" value="UniProtKB-KW"/>
</dbReference>
<dbReference type="Gene3D" id="3.90.1300.10">
    <property type="entry name" value="Amidase signature (AS) domain"/>
    <property type="match status" value="1"/>
</dbReference>
<dbReference type="AlphaFoldDB" id="A0A2T0Q5J4"/>
<evidence type="ECO:0000256" key="1">
    <source>
        <dbReference type="SAM" id="MobiDB-lite"/>
    </source>
</evidence>
<proteinExistence type="predicted"/>
<feature type="region of interest" description="Disordered" evidence="1">
    <location>
        <begin position="129"/>
        <end position="149"/>
    </location>
</feature>
<dbReference type="InterPro" id="IPR036928">
    <property type="entry name" value="AS_sf"/>
</dbReference>
<gene>
    <name evidence="3" type="ORF">CLV72_104629</name>
</gene>
<dbReference type="EMBL" id="PVZC01000004">
    <property type="protein sequence ID" value="PRX99049.1"/>
    <property type="molecule type" value="Genomic_DNA"/>
</dbReference>
<evidence type="ECO:0000313" key="3">
    <source>
        <dbReference type="EMBL" id="PRX99049.1"/>
    </source>
</evidence>
<dbReference type="PANTHER" id="PTHR11895">
    <property type="entry name" value="TRANSAMIDASE"/>
    <property type="match status" value="1"/>
</dbReference>
<evidence type="ECO:0000259" key="2">
    <source>
        <dbReference type="Pfam" id="PF01425"/>
    </source>
</evidence>
<sequence length="430" mass="44213">MSMESLPSRWSLAQGAAADPLAAAERACDRIDAVDARVRAFVPEPGRRERLRAEAAALPHPGPGPRPPLYGVPVGVKDIMHVDGLPTRAGSRLEPGLLAGAQAEVVRRLRAAGALVAGKTETAEFAVFAPGPTRNPHRPGHTPGGSSGGSAAAVAAGMVPLALGTQTIGSIVRPAAYCGVVGFKPTHGRVPVAGVLPNAPTLDTVGVVAADTDTAARGAAVLWDGWRPASPGGPHPVLGVPAGPYLEQTEPAALAAFHERLDGLRAAGYPVRTVPVMADFEWIAATLFTVNRYELARAHTRWFGEHGHRYRPETAAMIRQGLALTAADHADALRARDAFRARLAEAAAGAAVDLWAAPSATGPAPHGLAATGDPVMSLPWNLAGLPAVTLPAGTLDGLPVGLQLVGRPGADEQLLSWAGAVARHLPAAPR</sequence>
<organism evidence="3 4">
    <name type="scientific">Allonocardiopsis opalescens</name>
    <dbReference type="NCBI Taxonomy" id="1144618"/>
    <lineage>
        <taxon>Bacteria</taxon>
        <taxon>Bacillati</taxon>
        <taxon>Actinomycetota</taxon>
        <taxon>Actinomycetes</taxon>
        <taxon>Streptosporangiales</taxon>
        <taxon>Allonocardiopsis</taxon>
    </lineage>
</organism>
<evidence type="ECO:0000313" key="4">
    <source>
        <dbReference type="Proteomes" id="UP000237846"/>
    </source>
</evidence>
<feature type="domain" description="Amidase" evidence="2">
    <location>
        <begin position="24"/>
        <end position="415"/>
    </location>
</feature>
<keyword evidence="4" id="KW-1185">Reference proteome</keyword>
<dbReference type="InterPro" id="IPR023631">
    <property type="entry name" value="Amidase_dom"/>
</dbReference>
<dbReference type="PANTHER" id="PTHR11895:SF67">
    <property type="entry name" value="AMIDASE DOMAIN-CONTAINING PROTEIN"/>
    <property type="match status" value="1"/>
</dbReference>
<dbReference type="Proteomes" id="UP000237846">
    <property type="component" value="Unassembled WGS sequence"/>
</dbReference>
<dbReference type="Pfam" id="PF01425">
    <property type="entry name" value="Amidase"/>
    <property type="match status" value="1"/>
</dbReference>
<protein>
    <submittedName>
        <fullName evidence="3">Asp-tRNA(Asn)/Glu-tRNA(Gln) amidotransferase A subunit family amidase</fullName>
    </submittedName>
</protein>
<reference evidence="3 4" key="1">
    <citation type="submission" date="2018-03" db="EMBL/GenBank/DDBJ databases">
        <title>Genomic Encyclopedia of Archaeal and Bacterial Type Strains, Phase II (KMG-II): from individual species to whole genera.</title>
        <authorList>
            <person name="Goeker M."/>
        </authorList>
    </citation>
    <scope>NUCLEOTIDE SEQUENCE [LARGE SCALE GENOMIC DNA]</scope>
    <source>
        <strain evidence="3 4">DSM 45601</strain>
    </source>
</reference>